<dbReference type="InterPro" id="IPR045864">
    <property type="entry name" value="aa-tRNA-synth_II/BPL/LPL"/>
</dbReference>
<dbReference type="CDD" id="cd00769">
    <property type="entry name" value="PheRS_beta_core"/>
    <property type="match status" value="1"/>
</dbReference>
<evidence type="ECO:0000256" key="13">
    <source>
        <dbReference type="ARBA" id="ARBA00022917"/>
    </source>
</evidence>
<dbReference type="InterPro" id="IPR040659">
    <property type="entry name" value="PhetRS_B1"/>
</dbReference>
<keyword evidence="8" id="KW-0436">Ligase</keyword>
<accession>A0AAF3EII2</accession>
<evidence type="ECO:0000256" key="1">
    <source>
        <dbReference type="ARBA" id="ARBA00001946"/>
    </source>
</evidence>
<dbReference type="Proteomes" id="UP000887575">
    <property type="component" value="Unassembled WGS sequence"/>
</dbReference>
<dbReference type="GO" id="GO:0003723">
    <property type="term" value="F:RNA binding"/>
    <property type="evidence" value="ECO:0007669"/>
    <property type="project" value="InterPro"/>
</dbReference>
<comment type="subcellular location">
    <subcellularLocation>
        <location evidence="2">Cytoplasm</location>
    </subcellularLocation>
</comment>
<dbReference type="NCBIfam" id="TIGR00471">
    <property type="entry name" value="pheT_arch"/>
    <property type="match status" value="1"/>
</dbReference>
<evidence type="ECO:0000256" key="7">
    <source>
        <dbReference type="ARBA" id="ARBA00022490"/>
    </source>
</evidence>
<dbReference type="GO" id="GO:0004826">
    <property type="term" value="F:phenylalanine-tRNA ligase activity"/>
    <property type="evidence" value="ECO:0007669"/>
    <property type="project" value="UniProtKB-EC"/>
</dbReference>
<reference evidence="19" key="1">
    <citation type="submission" date="2024-02" db="UniProtKB">
        <authorList>
            <consortium name="WormBaseParasite"/>
        </authorList>
    </citation>
    <scope>IDENTIFICATION</scope>
</reference>
<sequence length="591" mass="66466">MPTIGVKKSVIDRHFSKVYNQEEFETLCFEFGLELDEVTSEKAAVEKERGSAAAANLSSEEIYKIEIPANRYDLLCIEGLSRAMNVFTGGKQPRYAVERKPELERIVVRKEVEGVRPFVVGAILRDISFNEDSYASFIDLQDKLHQNICRKRTLASMGTHDYDTIKGPFFYNAEKPKDIQFAPLNQTRQYLADELLTAYETKPEYAHLKPYVPIIKDKELYPVIRDSNGVLCSLPPIINSDHSKISLNTKNVFIEVTATDLQKATIVLDTIVIMFSQYCKNEFTVEPVEIFYEADGRTEEYPKLAYRKEKVEVESINNKIGFLLEAAEMAQLLTRMGLVAEVLDEKHLEVEVPPNRHDILHECDIAEDVGIAYGFNKLELKLPESNTVAQPFPLNAVSELLRAEVAMTGWTEALNFALCSRDDVSTKLLDSNGLDNAVKIANPKTLEFQIARTTLLPGLLKTLASNRDMPLPLKIFECQDIIKKDDQSDTGAKNERRLAAVYYNKAAGFEIIHGFLDRVMRLLDVKPKKDGTGYYIEAEDAPSFFPGRCAAIYGPKGVKLGHLGVLHPKVILAFGLTLPTSAVELNIEPFI</sequence>
<dbReference type="SMART" id="SM00874">
    <property type="entry name" value="B5"/>
    <property type="match status" value="1"/>
</dbReference>
<keyword evidence="12" id="KW-0460">Magnesium</keyword>
<dbReference type="InterPro" id="IPR045060">
    <property type="entry name" value="Phe-tRNA-ligase_IIc_bsu"/>
</dbReference>
<keyword evidence="18" id="KW-1185">Reference proteome</keyword>
<evidence type="ECO:0000256" key="16">
    <source>
        <dbReference type="ARBA" id="ARBA00049255"/>
    </source>
</evidence>
<comment type="catalytic activity">
    <reaction evidence="16">
        <text>tRNA(Phe) + L-phenylalanine + ATP = L-phenylalanyl-tRNA(Phe) + AMP + diphosphate + H(+)</text>
        <dbReference type="Rhea" id="RHEA:19413"/>
        <dbReference type="Rhea" id="RHEA-COMP:9668"/>
        <dbReference type="Rhea" id="RHEA-COMP:9699"/>
        <dbReference type="ChEBI" id="CHEBI:15378"/>
        <dbReference type="ChEBI" id="CHEBI:30616"/>
        <dbReference type="ChEBI" id="CHEBI:33019"/>
        <dbReference type="ChEBI" id="CHEBI:58095"/>
        <dbReference type="ChEBI" id="CHEBI:78442"/>
        <dbReference type="ChEBI" id="CHEBI:78531"/>
        <dbReference type="ChEBI" id="CHEBI:456215"/>
        <dbReference type="EC" id="6.1.1.20"/>
    </reaction>
</comment>
<evidence type="ECO:0000256" key="4">
    <source>
        <dbReference type="ARBA" id="ARBA00011209"/>
    </source>
</evidence>
<dbReference type="Gene3D" id="3.30.930.10">
    <property type="entry name" value="Bira Bifunctional Protein, Domain 2"/>
    <property type="match status" value="1"/>
</dbReference>
<keyword evidence="11" id="KW-0067">ATP-binding</keyword>
<dbReference type="InterPro" id="IPR041616">
    <property type="entry name" value="PheRS_beta_core"/>
</dbReference>
<dbReference type="SUPFAM" id="SSF55681">
    <property type="entry name" value="Class II aaRS and biotin synthetases"/>
    <property type="match status" value="1"/>
</dbReference>
<evidence type="ECO:0000256" key="15">
    <source>
        <dbReference type="ARBA" id="ARBA00033189"/>
    </source>
</evidence>
<dbReference type="InterPro" id="IPR009061">
    <property type="entry name" value="DNA-bd_dom_put_sf"/>
</dbReference>
<dbReference type="GO" id="GO:0000287">
    <property type="term" value="F:magnesium ion binding"/>
    <property type="evidence" value="ECO:0007669"/>
    <property type="project" value="InterPro"/>
</dbReference>
<dbReference type="SMART" id="SM00873">
    <property type="entry name" value="B3_4"/>
    <property type="match status" value="1"/>
</dbReference>
<dbReference type="AlphaFoldDB" id="A0AAF3EII2"/>
<dbReference type="PANTHER" id="PTHR10947">
    <property type="entry name" value="PHENYLALANYL-TRNA SYNTHETASE BETA CHAIN AND LEUCINE-RICH REPEAT-CONTAINING PROTEIN 47"/>
    <property type="match status" value="1"/>
</dbReference>
<evidence type="ECO:0000256" key="5">
    <source>
        <dbReference type="ARBA" id="ARBA00012814"/>
    </source>
</evidence>
<proteinExistence type="inferred from homology"/>
<dbReference type="WBParaSite" id="MBELARI_LOCUS13793">
    <property type="protein sequence ID" value="MBELARI_LOCUS13793"/>
    <property type="gene ID" value="MBELARI_LOCUS13793"/>
</dbReference>
<protein>
    <recommendedName>
        <fullName evidence="6">Phenylalanine--tRNA ligase beta subunit</fullName>
        <ecNumber evidence="5">6.1.1.20</ecNumber>
    </recommendedName>
    <alternativeName>
        <fullName evidence="15">Phenylalanyl-tRNA synthetase beta subunit</fullName>
    </alternativeName>
</protein>
<comment type="cofactor">
    <cofactor evidence="1">
        <name>Mg(2+)</name>
        <dbReference type="ChEBI" id="CHEBI:18420"/>
    </cofactor>
</comment>
<evidence type="ECO:0000256" key="2">
    <source>
        <dbReference type="ARBA" id="ARBA00004496"/>
    </source>
</evidence>
<dbReference type="InterPro" id="IPR020825">
    <property type="entry name" value="Phe-tRNA_synthase-like_B3/B4"/>
</dbReference>
<keyword evidence="14" id="KW-0030">Aminoacyl-tRNA synthetase</keyword>
<evidence type="ECO:0000256" key="10">
    <source>
        <dbReference type="ARBA" id="ARBA00022741"/>
    </source>
</evidence>
<dbReference type="FunFam" id="3.50.40.10:FF:000002">
    <property type="entry name" value="phenylalanine--tRNA ligase beta subunit"/>
    <property type="match status" value="1"/>
</dbReference>
<dbReference type="Pfam" id="PF03484">
    <property type="entry name" value="B5"/>
    <property type="match status" value="1"/>
</dbReference>
<dbReference type="InterPro" id="IPR005147">
    <property type="entry name" value="tRNA_synthase_B5-dom"/>
</dbReference>
<dbReference type="PANTHER" id="PTHR10947:SF0">
    <property type="entry name" value="PHENYLALANINE--TRNA LIGASE BETA SUBUNIT"/>
    <property type="match status" value="1"/>
</dbReference>
<keyword evidence="13" id="KW-0648">Protein biosynthesis</keyword>
<dbReference type="Pfam" id="PF03483">
    <property type="entry name" value="B3_4"/>
    <property type="match status" value="1"/>
</dbReference>
<keyword evidence="7" id="KW-0963">Cytoplasm</keyword>
<dbReference type="InterPro" id="IPR005146">
    <property type="entry name" value="B3/B4_tRNA-bd"/>
</dbReference>
<keyword evidence="10" id="KW-0547">Nucleotide-binding</keyword>
<evidence type="ECO:0000256" key="6">
    <source>
        <dbReference type="ARBA" id="ARBA00017032"/>
    </source>
</evidence>
<comment type="subunit">
    <text evidence="4">Tetramer of two alpha and two beta subunits.</text>
</comment>
<comment type="similarity">
    <text evidence="3">Belongs to the phenylalanyl-tRNA synthetase beta subunit family. Type 2 subfamily.</text>
</comment>
<dbReference type="SUPFAM" id="SSF46955">
    <property type="entry name" value="Putative DNA-binding domain"/>
    <property type="match status" value="2"/>
</dbReference>
<evidence type="ECO:0000256" key="11">
    <source>
        <dbReference type="ARBA" id="ARBA00022840"/>
    </source>
</evidence>
<organism evidence="18 19">
    <name type="scientific">Mesorhabditis belari</name>
    <dbReference type="NCBI Taxonomy" id="2138241"/>
    <lineage>
        <taxon>Eukaryota</taxon>
        <taxon>Metazoa</taxon>
        <taxon>Ecdysozoa</taxon>
        <taxon>Nematoda</taxon>
        <taxon>Chromadorea</taxon>
        <taxon>Rhabditida</taxon>
        <taxon>Rhabditina</taxon>
        <taxon>Rhabditomorpha</taxon>
        <taxon>Rhabditoidea</taxon>
        <taxon>Rhabditidae</taxon>
        <taxon>Mesorhabditinae</taxon>
        <taxon>Mesorhabditis</taxon>
    </lineage>
</organism>
<dbReference type="Pfam" id="PF18262">
    <property type="entry name" value="PhetRS_B1"/>
    <property type="match status" value="1"/>
</dbReference>
<evidence type="ECO:0000256" key="14">
    <source>
        <dbReference type="ARBA" id="ARBA00023146"/>
    </source>
</evidence>
<evidence type="ECO:0000259" key="17">
    <source>
        <dbReference type="PROSITE" id="PS51483"/>
    </source>
</evidence>
<feature type="domain" description="B5" evidence="17">
    <location>
        <begin position="304"/>
        <end position="380"/>
    </location>
</feature>
<dbReference type="GO" id="GO:0006432">
    <property type="term" value="P:phenylalanyl-tRNA aminoacylation"/>
    <property type="evidence" value="ECO:0007669"/>
    <property type="project" value="InterPro"/>
</dbReference>
<dbReference type="Gene3D" id="3.50.40.10">
    <property type="entry name" value="Phenylalanyl-trna Synthetase, Chain B, domain 3"/>
    <property type="match status" value="1"/>
</dbReference>
<dbReference type="GO" id="GO:0009328">
    <property type="term" value="C:phenylalanine-tRNA ligase complex"/>
    <property type="evidence" value="ECO:0007669"/>
    <property type="project" value="TreeGrafter"/>
</dbReference>
<dbReference type="Pfam" id="PF17759">
    <property type="entry name" value="tRNA_synthFbeta"/>
    <property type="match status" value="1"/>
</dbReference>
<dbReference type="PROSITE" id="PS51483">
    <property type="entry name" value="B5"/>
    <property type="match status" value="1"/>
</dbReference>
<evidence type="ECO:0000313" key="18">
    <source>
        <dbReference type="Proteomes" id="UP000887575"/>
    </source>
</evidence>
<evidence type="ECO:0000256" key="3">
    <source>
        <dbReference type="ARBA" id="ARBA00007438"/>
    </source>
</evidence>
<evidence type="ECO:0000313" key="19">
    <source>
        <dbReference type="WBParaSite" id="MBELARI_LOCUS13793"/>
    </source>
</evidence>
<evidence type="ECO:0000256" key="12">
    <source>
        <dbReference type="ARBA" id="ARBA00022842"/>
    </source>
</evidence>
<dbReference type="FunFam" id="3.30.930.10:FF:000032">
    <property type="entry name" value="Phenylalanine--tRNA ligase beta subunit"/>
    <property type="match status" value="1"/>
</dbReference>
<dbReference type="SUPFAM" id="SSF56037">
    <property type="entry name" value="PheT/TilS domain"/>
    <property type="match status" value="1"/>
</dbReference>
<dbReference type="EC" id="6.1.1.20" evidence="5"/>
<dbReference type="GO" id="GO:0005524">
    <property type="term" value="F:ATP binding"/>
    <property type="evidence" value="ECO:0007669"/>
    <property type="project" value="UniProtKB-KW"/>
</dbReference>
<keyword evidence="9" id="KW-0479">Metal-binding</keyword>
<evidence type="ECO:0000256" key="8">
    <source>
        <dbReference type="ARBA" id="ARBA00022598"/>
    </source>
</evidence>
<name>A0AAF3EII2_9BILA</name>
<dbReference type="InterPro" id="IPR004531">
    <property type="entry name" value="Phe-tRNA-synth_IIc_bsu_arc_euk"/>
</dbReference>
<dbReference type="Gene3D" id="3.30.56.10">
    <property type="match status" value="2"/>
</dbReference>
<evidence type="ECO:0000256" key="9">
    <source>
        <dbReference type="ARBA" id="ARBA00022723"/>
    </source>
</evidence>